<dbReference type="Proteomes" id="UP000254282">
    <property type="component" value="Unassembled WGS sequence"/>
</dbReference>
<protein>
    <submittedName>
        <fullName evidence="7">Outer membrane porin F</fullName>
    </submittedName>
</protein>
<gene>
    <name evidence="7" type="primary">oprF_2</name>
    <name evidence="7" type="ORF">NCTC13532_01570</name>
</gene>
<keyword evidence="5" id="KW-1133">Transmembrane helix</keyword>
<evidence type="ECO:0000259" key="6">
    <source>
        <dbReference type="PROSITE" id="PS51123"/>
    </source>
</evidence>
<evidence type="ECO:0000256" key="2">
    <source>
        <dbReference type="ARBA" id="ARBA00023136"/>
    </source>
</evidence>
<dbReference type="Pfam" id="PF00691">
    <property type="entry name" value="OmpA"/>
    <property type="match status" value="1"/>
</dbReference>
<dbReference type="RefSeq" id="WP_115619894.1">
    <property type="nucleotide sequence ID" value="NZ_UFVR01000004.1"/>
</dbReference>
<proteinExistence type="predicted"/>
<keyword evidence="2 4" id="KW-0472">Membrane</keyword>
<name>A0A381FIR6_9FLAO</name>
<evidence type="ECO:0000313" key="7">
    <source>
        <dbReference type="EMBL" id="SUX46042.1"/>
    </source>
</evidence>
<dbReference type="PRINTS" id="PR01021">
    <property type="entry name" value="OMPADOMAIN"/>
</dbReference>
<comment type="subcellular location">
    <subcellularLocation>
        <location evidence="1">Cell outer membrane</location>
    </subcellularLocation>
</comment>
<dbReference type="GO" id="GO:0009279">
    <property type="term" value="C:cell outer membrane"/>
    <property type="evidence" value="ECO:0007669"/>
    <property type="project" value="UniProtKB-SubCell"/>
</dbReference>
<dbReference type="InterPro" id="IPR036737">
    <property type="entry name" value="OmpA-like_sf"/>
</dbReference>
<reference evidence="7 8" key="1">
    <citation type="submission" date="2018-06" db="EMBL/GenBank/DDBJ databases">
        <authorList>
            <consortium name="Pathogen Informatics"/>
            <person name="Doyle S."/>
        </authorList>
    </citation>
    <scope>NUCLEOTIDE SEQUENCE [LARGE SCALE GENOMIC DNA]</scope>
    <source>
        <strain evidence="7 8">NCTC13532</strain>
    </source>
</reference>
<feature type="transmembrane region" description="Helical" evidence="5">
    <location>
        <begin position="12"/>
        <end position="31"/>
    </location>
</feature>
<dbReference type="PANTHER" id="PTHR30329">
    <property type="entry name" value="STATOR ELEMENT OF FLAGELLAR MOTOR COMPLEX"/>
    <property type="match status" value="1"/>
</dbReference>
<sequence length="217" mass="23566">MAHLEVKPKSGLPWWAWLLLALIALAILFFAMKRCNQDTTHEKVISDTANVASDTTNVTAGQGDAVAMTEPDWGSVNFDSPTTTDPDITDKDIIVREGAGYTIYTLGENILFATDQNKIQSNSEAKLKRIADVLNKRFDGSYIGVYGNTDSTGTASHNKQLGAERAAAVKEWLVNSGGIDQSKVSIHSLGENEPVANNANEAGRQQNRNVEIVAFKK</sequence>
<dbReference type="Gene3D" id="3.30.1330.60">
    <property type="entry name" value="OmpA-like domain"/>
    <property type="match status" value="1"/>
</dbReference>
<evidence type="ECO:0000313" key="8">
    <source>
        <dbReference type="Proteomes" id="UP000254282"/>
    </source>
</evidence>
<dbReference type="InterPro" id="IPR050330">
    <property type="entry name" value="Bact_OuterMem_StrucFunc"/>
</dbReference>
<evidence type="ECO:0000256" key="3">
    <source>
        <dbReference type="ARBA" id="ARBA00023237"/>
    </source>
</evidence>
<dbReference type="EMBL" id="UFVR01000004">
    <property type="protein sequence ID" value="SUX46042.1"/>
    <property type="molecule type" value="Genomic_DNA"/>
</dbReference>
<dbReference type="PROSITE" id="PS51123">
    <property type="entry name" value="OMPA_2"/>
    <property type="match status" value="1"/>
</dbReference>
<dbReference type="CDD" id="cd07185">
    <property type="entry name" value="OmpA_C-like"/>
    <property type="match status" value="1"/>
</dbReference>
<accession>A0A381FIR6</accession>
<feature type="domain" description="OmpA-like" evidence="6">
    <location>
        <begin position="99"/>
        <end position="217"/>
    </location>
</feature>
<organism evidence="7 8">
    <name type="scientific">Chryseobacterium indoltheticum</name>
    <dbReference type="NCBI Taxonomy" id="254"/>
    <lineage>
        <taxon>Bacteria</taxon>
        <taxon>Pseudomonadati</taxon>
        <taxon>Bacteroidota</taxon>
        <taxon>Flavobacteriia</taxon>
        <taxon>Flavobacteriales</taxon>
        <taxon>Weeksellaceae</taxon>
        <taxon>Chryseobacterium group</taxon>
        <taxon>Chryseobacterium</taxon>
    </lineage>
</organism>
<dbReference type="SUPFAM" id="SSF103088">
    <property type="entry name" value="OmpA-like"/>
    <property type="match status" value="1"/>
</dbReference>
<evidence type="ECO:0000256" key="4">
    <source>
        <dbReference type="PROSITE-ProRule" id="PRU00473"/>
    </source>
</evidence>
<evidence type="ECO:0000256" key="5">
    <source>
        <dbReference type="SAM" id="Phobius"/>
    </source>
</evidence>
<keyword evidence="3" id="KW-0998">Cell outer membrane</keyword>
<dbReference type="PANTHER" id="PTHR30329:SF21">
    <property type="entry name" value="LIPOPROTEIN YIAD-RELATED"/>
    <property type="match status" value="1"/>
</dbReference>
<evidence type="ECO:0000256" key="1">
    <source>
        <dbReference type="ARBA" id="ARBA00004442"/>
    </source>
</evidence>
<dbReference type="InterPro" id="IPR006664">
    <property type="entry name" value="OMP_bac"/>
</dbReference>
<dbReference type="AlphaFoldDB" id="A0A381FIR6"/>
<dbReference type="InterPro" id="IPR006665">
    <property type="entry name" value="OmpA-like"/>
</dbReference>
<keyword evidence="5" id="KW-0812">Transmembrane</keyword>